<dbReference type="Proteomes" id="UP000649617">
    <property type="component" value="Unassembled WGS sequence"/>
</dbReference>
<sequence length="658" mass="72970">MDVAELCDFLALRGLPCWIIDQLQNGCDYVSSEEPGRGAPGEEPFTNDRLAKLGIAHPLHRRRILRELQCLQYLKNPDSLAPLSGERSCRANSRSQGSQGLRDLQEFCLKRPHRSMRKGSFIQDKRWPFLLIECFVPDSSKPRFGAAAATDPCAPPILTASSHAKRRQLKASTLLGASESTETRPDAVPETSHSTQSFLAGAAPGAQPSELPDADSEDLDAEEAEEDNGMRWEDWLQSRLHSWGMLSLVDEVLHVACMGNLSACADMMAKVAVHGREFEQSLAKTPLPPYIHSALTVPPNVVPPTNIWDWLLWRRELLEDAEYRVATLIGKASNLVEAVVGASARGPSRTESIKHHHSRSEDRRKTLNVKKLMQGHGMPTLPAPEAPARNSSISRNNSISSQAPGRSSSVNSQINDNVSEKAGGQSGLQRFKKIASLVLSHVRAKKQDGMVLNTKLLTCISMQTKVTQTQNELVALMKEVDEWPPLISQSRSSCDDMRSRLREASQILFERFVDLRQHVEVELRELTLGDQGVVDCPQLESKIVDVQRELSSTLLLGDFALQRAEQLGVSLQAQGIAPPPNPWEGCVHPVEPPWEASFLRALRKLEPLKRNLNVRRQGTACVEVVHTKSEKRRTLKMPPQLRPGMSVPAELMAQLSSR</sequence>
<protein>
    <submittedName>
        <fullName evidence="2">Smyd3 protein</fullName>
    </submittedName>
</protein>
<feature type="compositionally biased region" description="Polar residues" evidence="1">
    <location>
        <begin position="402"/>
        <end position="417"/>
    </location>
</feature>
<evidence type="ECO:0000313" key="2">
    <source>
        <dbReference type="EMBL" id="CAE7552245.1"/>
    </source>
</evidence>
<gene>
    <name evidence="2" type="primary">Smyd3</name>
    <name evidence="2" type="ORF">SPIL2461_LOCUS14672</name>
</gene>
<dbReference type="AlphaFoldDB" id="A0A812U0W9"/>
<dbReference type="OrthoDB" id="434966at2759"/>
<comment type="caution">
    <text evidence="2">The sequence shown here is derived from an EMBL/GenBank/DDBJ whole genome shotgun (WGS) entry which is preliminary data.</text>
</comment>
<name>A0A812U0W9_SYMPI</name>
<feature type="compositionally biased region" description="Low complexity" evidence="1">
    <location>
        <begin position="389"/>
        <end position="401"/>
    </location>
</feature>
<proteinExistence type="predicted"/>
<evidence type="ECO:0000313" key="3">
    <source>
        <dbReference type="Proteomes" id="UP000649617"/>
    </source>
</evidence>
<evidence type="ECO:0000256" key="1">
    <source>
        <dbReference type="SAM" id="MobiDB-lite"/>
    </source>
</evidence>
<dbReference type="CDD" id="cd09487">
    <property type="entry name" value="SAM_superfamily"/>
    <property type="match status" value="1"/>
</dbReference>
<reference evidence="2" key="1">
    <citation type="submission" date="2021-02" db="EMBL/GenBank/DDBJ databases">
        <authorList>
            <person name="Dougan E. K."/>
            <person name="Rhodes N."/>
            <person name="Thang M."/>
            <person name="Chan C."/>
        </authorList>
    </citation>
    <scope>NUCLEOTIDE SEQUENCE</scope>
</reference>
<accession>A0A812U0W9</accession>
<feature type="compositionally biased region" description="Acidic residues" evidence="1">
    <location>
        <begin position="212"/>
        <end position="227"/>
    </location>
</feature>
<dbReference type="EMBL" id="CAJNIZ010034402">
    <property type="protein sequence ID" value="CAE7552245.1"/>
    <property type="molecule type" value="Genomic_DNA"/>
</dbReference>
<organism evidence="2 3">
    <name type="scientific">Symbiodinium pilosum</name>
    <name type="common">Dinoflagellate</name>
    <dbReference type="NCBI Taxonomy" id="2952"/>
    <lineage>
        <taxon>Eukaryota</taxon>
        <taxon>Sar</taxon>
        <taxon>Alveolata</taxon>
        <taxon>Dinophyceae</taxon>
        <taxon>Suessiales</taxon>
        <taxon>Symbiodiniaceae</taxon>
        <taxon>Symbiodinium</taxon>
    </lineage>
</organism>
<keyword evidence="3" id="KW-1185">Reference proteome</keyword>
<feature type="region of interest" description="Disordered" evidence="1">
    <location>
        <begin position="344"/>
        <end position="425"/>
    </location>
</feature>
<feature type="region of interest" description="Disordered" evidence="1">
    <location>
        <begin position="172"/>
        <end position="228"/>
    </location>
</feature>